<dbReference type="EnsemblMetazoa" id="GBRI002911-RA">
    <property type="protein sequence ID" value="GBRI002911-PA"/>
    <property type="gene ID" value="GBRI002911"/>
</dbReference>
<dbReference type="GO" id="GO:0006303">
    <property type="term" value="P:double-strand break repair via nonhomologous end joining"/>
    <property type="evidence" value="ECO:0007669"/>
    <property type="project" value="TreeGrafter"/>
</dbReference>
<evidence type="ECO:0000256" key="4">
    <source>
        <dbReference type="ARBA" id="ARBA00012727"/>
    </source>
</evidence>
<keyword evidence="7" id="KW-0479">Metal-binding</keyword>
<protein>
    <recommendedName>
        <fullName evidence="5">DNA ligase 4</fullName>
        <ecNumber evidence="4">6.5.1.1</ecNumber>
    </recommendedName>
    <alternativeName>
        <fullName evidence="17">DNA ligase IV</fullName>
    </alternativeName>
    <alternativeName>
        <fullName evidence="16">Polydeoxyribonucleotide synthase [ATP] 4</fullName>
    </alternativeName>
</protein>
<dbReference type="PANTHER" id="PTHR45997">
    <property type="entry name" value="DNA LIGASE 4"/>
    <property type="match status" value="1"/>
</dbReference>
<dbReference type="GO" id="GO:0032807">
    <property type="term" value="C:DNA ligase IV complex"/>
    <property type="evidence" value="ECO:0007669"/>
    <property type="project" value="TreeGrafter"/>
</dbReference>
<dbReference type="Gene3D" id="3.30.470.30">
    <property type="entry name" value="DNA ligase/mRNA capping enzyme"/>
    <property type="match status" value="1"/>
</dbReference>
<evidence type="ECO:0000256" key="10">
    <source>
        <dbReference type="ARBA" id="ARBA00022763"/>
    </source>
</evidence>
<evidence type="ECO:0000256" key="12">
    <source>
        <dbReference type="ARBA" id="ARBA00022842"/>
    </source>
</evidence>
<dbReference type="GO" id="GO:0003910">
    <property type="term" value="F:DNA ligase (ATP) activity"/>
    <property type="evidence" value="ECO:0007669"/>
    <property type="project" value="UniProtKB-EC"/>
</dbReference>
<evidence type="ECO:0000256" key="5">
    <source>
        <dbReference type="ARBA" id="ARBA00022073"/>
    </source>
</evidence>
<name>A0A1A9W1G8_9MUSC</name>
<dbReference type="InterPro" id="IPR000977">
    <property type="entry name" value="DNA_ligase_ATP-dep"/>
</dbReference>
<dbReference type="AlphaFoldDB" id="A0A1A9W1G8"/>
<dbReference type="InterPro" id="IPR012310">
    <property type="entry name" value="DNA_ligase_ATP-dep_cent"/>
</dbReference>
<reference evidence="23" key="1">
    <citation type="submission" date="2014-03" db="EMBL/GenBank/DDBJ databases">
        <authorList>
            <person name="Aksoy S."/>
            <person name="Warren W."/>
            <person name="Wilson R.K."/>
        </authorList>
    </citation>
    <scope>NUCLEOTIDE SEQUENCE [LARGE SCALE GENOMIC DNA]</scope>
    <source>
        <strain evidence="23">IAEA</strain>
    </source>
</reference>
<comment type="similarity">
    <text evidence="3 19">Belongs to the ATP-dependent DNA ligase family.</text>
</comment>
<dbReference type="InterPro" id="IPR012308">
    <property type="entry name" value="DNA_ligase_ATP-dep_N"/>
</dbReference>
<dbReference type="NCBIfam" id="TIGR00574">
    <property type="entry name" value="dnl1"/>
    <property type="match status" value="1"/>
</dbReference>
<dbReference type="PROSITE" id="PS50172">
    <property type="entry name" value="BRCT"/>
    <property type="match status" value="2"/>
</dbReference>
<evidence type="ECO:0000256" key="9">
    <source>
        <dbReference type="ARBA" id="ARBA00022741"/>
    </source>
</evidence>
<evidence type="ECO:0000256" key="15">
    <source>
        <dbReference type="ARBA" id="ARBA00023242"/>
    </source>
</evidence>
<evidence type="ECO:0000259" key="20">
    <source>
        <dbReference type="PROSITE" id="PS50160"/>
    </source>
</evidence>
<dbReference type="InterPro" id="IPR036420">
    <property type="entry name" value="BRCT_dom_sf"/>
</dbReference>
<dbReference type="InterPro" id="IPR012340">
    <property type="entry name" value="NA-bd_OB-fold"/>
</dbReference>
<keyword evidence="13" id="KW-0233">DNA recombination</keyword>
<dbReference type="Gene3D" id="2.40.50.140">
    <property type="entry name" value="Nucleic acid-binding proteins"/>
    <property type="match status" value="1"/>
</dbReference>
<dbReference type="GO" id="GO:0071897">
    <property type="term" value="P:DNA biosynthetic process"/>
    <property type="evidence" value="ECO:0007669"/>
    <property type="project" value="InterPro"/>
</dbReference>
<comment type="cofactor">
    <cofactor evidence="1">
        <name>Mg(2+)</name>
        <dbReference type="ChEBI" id="CHEBI:18420"/>
    </cofactor>
</comment>
<evidence type="ECO:0000256" key="2">
    <source>
        <dbReference type="ARBA" id="ARBA00004123"/>
    </source>
</evidence>
<dbReference type="Proteomes" id="UP000091820">
    <property type="component" value="Unassembled WGS sequence"/>
</dbReference>
<dbReference type="Pfam" id="PF04675">
    <property type="entry name" value="DNA_ligase_A_N"/>
    <property type="match status" value="1"/>
</dbReference>
<dbReference type="EC" id="6.5.1.1" evidence="4"/>
<dbReference type="SUPFAM" id="SSF52113">
    <property type="entry name" value="BRCT domain"/>
    <property type="match status" value="2"/>
</dbReference>
<keyword evidence="23" id="KW-1185">Reference proteome</keyword>
<evidence type="ECO:0000256" key="16">
    <source>
        <dbReference type="ARBA" id="ARBA00030676"/>
    </source>
</evidence>
<dbReference type="SUPFAM" id="SSF56091">
    <property type="entry name" value="DNA ligase/mRNA capping enzyme, catalytic domain"/>
    <property type="match status" value="1"/>
</dbReference>
<keyword evidence="9" id="KW-0547">Nucleotide-binding</keyword>
<keyword evidence="8" id="KW-0677">Repeat</keyword>
<evidence type="ECO:0000256" key="7">
    <source>
        <dbReference type="ARBA" id="ARBA00022723"/>
    </source>
</evidence>
<evidence type="ECO:0000256" key="11">
    <source>
        <dbReference type="ARBA" id="ARBA00022840"/>
    </source>
</evidence>
<dbReference type="VEuPathDB" id="VectorBase:GBRI002911"/>
<evidence type="ECO:0000256" key="6">
    <source>
        <dbReference type="ARBA" id="ARBA00022598"/>
    </source>
</evidence>
<comment type="catalytic activity">
    <reaction evidence="18">
        <text>ATP + (deoxyribonucleotide)n-3'-hydroxyl + 5'-phospho-(deoxyribonucleotide)m = (deoxyribonucleotide)n+m + AMP + diphosphate.</text>
        <dbReference type="EC" id="6.5.1.1"/>
    </reaction>
</comment>
<evidence type="ECO:0000313" key="22">
    <source>
        <dbReference type="EnsemblMetazoa" id="GBRI002911-PA"/>
    </source>
</evidence>
<keyword evidence="11" id="KW-0067">ATP-binding</keyword>
<keyword evidence="12" id="KW-0460">Magnesium</keyword>
<evidence type="ECO:0000256" key="14">
    <source>
        <dbReference type="ARBA" id="ARBA00023204"/>
    </source>
</evidence>
<dbReference type="GO" id="GO:0005524">
    <property type="term" value="F:ATP binding"/>
    <property type="evidence" value="ECO:0007669"/>
    <property type="project" value="UniProtKB-KW"/>
</dbReference>
<dbReference type="GO" id="GO:0046872">
    <property type="term" value="F:metal ion binding"/>
    <property type="evidence" value="ECO:0007669"/>
    <property type="project" value="UniProtKB-KW"/>
</dbReference>
<evidence type="ECO:0000259" key="21">
    <source>
        <dbReference type="PROSITE" id="PS50172"/>
    </source>
</evidence>
<accession>A0A1A9W1G8</accession>
<dbReference type="InterPro" id="IPR012309">
    <property type="entry name" value="DNA_ligase_ATP-dep_C"/>
</dbReference>
<dbReference type="GO" id="GO:0006297">
    <property type="term" value="P:nucleotide-excision repair, DNA gap filling"/>
    <property type="evidence" value="ECO:0007669"/>
    <property type="project" value="TreeGrafter"/>
</dbReference>
<dbReference type="SUPFAM" id="SSF50249">
    <property type="entry name" value="Nucleic acid-binding proteins"/>
    <property type="match status" value="1"/>
</dbReference>
<evidence type="ECO:0000256" key="8">
    <source>
        <dbReference type="ARBA" id="ARBA00022737"/>
    </source>
</evidence>
<evidence type="ECO:0000256" key="3">
    <source>
        <dbReference type="ARBA" id="ARBA00007572"/>
    </source>
</evidence>
<dbReference type="GO" id="GO:0005958">
    <property type="term" value="C:DNA-dependent protein kinase-DNA ligase 4 complex"/>
    <property type="evidence" value="ECO:0007669"/>
    <property type="project" value="TreeGrafter"/>
</dbReference>
<reference evidence="22" key="2">
    <citation type="submission" date="2020-05" db="UniProtKB">
        <authorList>
            <consortium name="EnsemblMetazoa"/>
        </authorList>
    </citation>
    <scope>IDENTIFICATION</scope>
    <source>
        <strain evidence="22">IAEA</strain>
    </source>
</reference>
<feature type="domain" description="BRCT" evidence="21">
    <location>
        <begin position="665"/>
        <end position="743"/>
    </location>
</feature>
<feature type="domain" description="BRCT" evidence="21">
    <location>
        <begin position="857"/>
        <end position="926"/>
    </location>
</feature>
<dbReference type="Gene3D" id="1.10.3260.10">
    <property type="entry name" value="DNA ligase, ATP-dependent, N-terminal domain"/>
    <property type="match status" value="1"/>
</dbReference>
<evidence type="ECO:0000256" key="19">
    <source>
        <dbReference type="RuleBase" id="RU004196"/>
    </source>
</evidence>
<dbReference type="GO" id="GO:0006310">
    <property type="term" value="P:DNA recombination"/>
    <property type="evidence" value="ECO:0007669"/>
    <property type="project" value="UniProtKB-KW"/>
</dbReference>
<feature type="domain" description="ATP-dependent DNA ligase family profile" evidence="20">
    <location>
        <begin position="362"/>
        <end position="495"/>
    </location>
</feature>
<dbReference type="Pfam" id="PF04679">
    <property type="entry name" value="DNA_ligase_A_C"/>
    <property type="match status" value="1"/>
</dbReference>
<dbReference type="PANTHER" id="PTHR45997:SF1">
    <property type="entry name" value="DNA LIGASE 4"/>
    <property type="match status" value="1"/>
</dbReference>
<organism evidence="22 23">
    <name type="scientific">Glossina brevipalpis</name>
    <dbReference type="NCBI Taxonomy" id="37001"/>
    <lineage>
        <taxon>Eukaryota</taxon>
        <taxon>Metazoa</taxon>
        <taxon>Ecdysozoa</taxon>
        <taxon>Arthropoda</taxon>
        <taxon>Hexapoda</taxon>
        <taxon>Insecta</taxon>
        <taxon>Pterygota</taxon>
        <taxon>Neoptera</taxon>
        <taxon>Endopterygota</taxon>
        <taxon>Diptera</taxon>
        <taxon>Brachycera</taxon>
        <taxon>Muscomorpha</taxon>
        <taxon>Hippoboscoidea</taxon>
        <taxon>Glossinidae</taxon>
        <taxon>Glossina</taxon>
    </lineage>
</organism>
<dbReference type="PROSITE" id="PS50160">
    <property type="entry name" value="DNA_LIGASE_A3"/>
    <property type="match status" value="1"/>
</dbReference>
<keyword evidence="14" id="KW-0234">DNA repair</keyword>
<dbReference type="GO" id="GO:0003677">
    <property type="term" value="F:DNA binding"/>
    <property type="evidence" value="ECO:0007669"/>
    <property type="project" value="InterPro"/>
</dbReference>
<evidence type="ECO:0000256" key="18">
    <source>
        <dbReference type="ARBA" id="ARBA00034003"/>
    </source>
</evidence>
<evidence type="ECO:0000256" key="13">
    <source>
        <dbReference type="ARBA" id="ARBA00023172"/>
    </source>
</evidence>
<keyword evidence="10" id="KW-0227">DNA damage</keyword>
<keyword evidence="6" id="KW-0436">Ligase</keyword>
<evidence type="ECO:0000256" key="1">
    <source>
        <dbReference type="ARBA" id="ARBA00001946"/>
    </source>
</evidence>
<evidence type="ECO:0000313" key="23">
    <source>
        <dbReference type="Proteomes" id="UP000091820"/>
    </source>
</evidence>
<dbReference type="InterPro" id="IPR036599">
    <property type="entry name" value="DNA_ligase_N_sf"/>
</dbReference>
<comment type="subcellular location">
    <subcellularLocation>
        <location evidence="2">Nucleus</location>
    </subcellularLocation>
</comment>
<sequence>MEIAEKISFSIICSMLQKIKDANNKQKKLRYIEEYYKSFCKYRQEFRQEYQLKPEMEEDGRSSFYCVLRCLIPGADKGRPPYGLQINSLGKVYMKILQLGVNSRDAQILEARRFTPVYGDYAEKVYKVLKPRCKHEPSTFKLKEIHDMLDMIAKGDRSDTEKILTQLSERASAVEQMWFIRLLLKSMHLSITDHQILNILHEQGKAFMQSCQNLSMFCCKLADNKLPSISLKPLISKQGEGEGLSAITLFEAIRPQLCEIFPGRIETLMYQDVMYLETKMDGERFHIHYTEGHFKYFSRNGIDYSDSFGGSPNIPGKLTSKLHLLLPKDLDSIILDGEMMVWDINRKCFREKSENTDVKHLDEDRTWQPCFIVYDLLYFNGEVLLRWPYVKRIHKLSSILKEEEGILQLMKPQKITEVEQFKNLFQTALDNQQEGVVIKKQNSSYRPGARNGGGWYKLKADYFDGLTTEFDLLIIGGFYNRQRTFIESFLLGILKYTSHQEYEVWSVAKVNNNITQRATLNSLLKSRWHLVEEEPPPMWFHYEQRNSEGRPDVWIDPRESVILQIKATDLNPSPAFALKMTLHFPRIQAWRNDKLWHECLTLDEYQQIKQQNCMGKSIRKIVKRPVSLEDLTADRVKRKKMTATQKRKLALLSYENKFDSKQVEKETDLLGAFSVCILTGSIKRGITPEYLKKMVIQHGGKVVENPLPNNANCIIVAGDISYRVQVLSKTQKYDIVTMDWFIKFCGKSQHSLRPLDMVAMTPTLRESFSKFYDKYGDHYTEFLTSSKELKRIMDHMEVDINEEGLTEKNLEELETAIYSSDSIDGENMSPNFYRSQNAYFYSSDAESLYTQLLFEWHGGQVVNNLTDLQKINLIFVNFKNINKNVFNNWFKTNFSHLVSSVSVVNIKWILHSHKERKLLDIREYTWHDF</sequence>
<dbReference type="InterPro" id="IPR001357">
    <property type="entry name" value="BRCT_dom"/>
</dbReference>
<dbReference type="InterPro" id="IPR029710">
    <property type="entry name" value="LIG4"/>
</dbReference>
<keyword evidence="15" id="KW-0539">Nucleus</keyword>
<dbReference type="Pfam" id="PF01068">
    <property type="entry name" value="DNA_ligase_A_M"/>
    <property type="match status" value="1"/>
</dbReference>
<dbReference type="InterPro" id="IPR044125">
    <property type="entry name" value="Adenylation_DNA_ligase_IV"/>
</dbReference>
<dbReference type="CDD" id="cd07903">
    <property type="entry name" value="Adenylation_DNA_ligase_IV"/>
    <property type="match status" value="1"/>
</dbReference>
<dbReference type="STRING" id="37001.A0A1A9W1G8"/>
<evidence type="ECO:0000256" key="17">
    <source>
        <dbReference type="ARBA" id="ARBA00031942"/>
    </source>
</evidence>
<proteinExistence type="inferred from homology"/>
<dbReference type="Gene3D" id="3.40.50.10190">
    <property type="entry name" value="BRCT domain"/>
    <property type="match status" value="2"/>
</dbReference>